<accession>A0ABU5JMV5</accession>
<sequence>MPSGIGSFTDLHRYLDANDYLIRADVPHNDSQTSIDLTTTVRALVIARLRTPGRAVCTHGACRFAAHEHTSTQGPDGSDLEAAVPMRCRHCGQPAHHDRCLDDYRHDNPAAADCFLIHRDD</sequence>
<evidence type="ECO:0000313" key="1">
    <source>
        <dbReference type="EMBL" id="MDZ5493950.1"/>
    </source>
</evidence>
<proteinExistence type="predicted"/>
<dbReference type="EMBL" id="JAXOTQ010000057">
    <property type="protein sequence ID" value="MDZ5493950.1"/>
    <property type="molecule type" value="Genomic_DNA"/>
</dbReference>
<gene>
    <name evidence="1" type="ORF">U2F25_31595</name>
</gene>
<dbReference type="RefSeq" id="WP_322443468.1">
    <property type="nucleotide sequence ID" value="NZ_JAXOTQ010000057.1"/>
</dbReference>
<reference evidence="1 2" key="1">
    <citation type="submission" date="2023-12" db="EMBL/GenBank/DDBJ databases">
        <title>Micromonospora sp. nov., isolated from Atacama Desert.</title>
        <authorList>
            <person name="Carro L."/>
            <person name="Golinska P."/>
            <person name="Klenk H.-P."/>
            <person name="Goodfellow M."/>
        </authorList>
    </citation>
    <scope>NUCLEOTIDE SEQUENCE [LARGE SCALE GENOMIC DNA]</scope>
    <source>
        <strain evidence="1 2">4G53</strain>
    </source>
</reference>
<dbReference type="Proteomes" id="UP001290101">
    <property type="component" value="Unassembled WGS sequence"/>
</dbReference>
<name>A0ABU5JMV5_9ACTN</name>
<protein>
    <submittedName>
        <fullName evidence="1">Uncharacterized protein</fullName>
    </submittedName>
</protein>
<organism evidence="1 2">
    <name type="scientific">Micromonospora sicca</name>
    <dbReference type="NCBI Taxonomy" id="2202420"/>
    <lineage>
        <taxon>Bacteria</taxon>
        <taxon>Bacillati</taxon>
        <taxon>Actinomycetota</taxon>
        <taxon>Actinomycetes</taxon>
        <taxon>Micromonosporales</taxon>
        <taxon>Micromonosporaceae</taxon>
        <taxon>Micromonospora</taxon>
    </lineage>
</organism>
<comment type="caution">
    <text evidence="1">The sequence shown here is derived from an EMBL/GenBank/DDBJ whole genome shotgun (WGS) entry which is preliminary data.</text>
</comment>
<evidence type="ECO:0000313" key="2">
    <source>
        <dbReference type="Proteomes" id="UP001290101"/>
    </source>
</evidence>
<keyword evidence="2" id="KW-1185">Reference proteome</keyword>